<dbReference type="EMBL" id="JACAZH010000008">
    <property type="protein sequence ID" value="KAF7361032.1"/>
    <property type="molecule type" value="Genomic_DNA"/>
</dbReference>
<feature type="region of interest" description="Disordered" evidence="1">
    <location>
        <begin position="278"/>
        <end position="329"/>
    </location>
</feature>
<feature type="transmembrane region" description="Helical" evidence="2">
    <location>
        <begin position="12"/>
        <end position="31"/>
    </location>
</feature>
<dbReference type="PANTHER" id="PTHR40465:SF1">
    <property type="entry name" value="DUF6534 DOMAIN-CONTAINING PROTEIN"/>
    <property type="match status" value="1"/>
</dbReference>
<dbReference type="OrthoDB" id="3223377at2759"/>
<reference evidence="4" key="1">
    <citation type="submission" date="2020-05" db="EMBL/GenBank/DDBJ databases">
        <title>Mycena genomes resolve the evolution of fungal bioluminescence.</title>
        <authorList>
            <person name="Tsai I.J."/>
        </authorList>
    </citation>
    <scope>NUCLEOTIDE SEQUENCE</scope>
    <source>
        <strain evidence="4">160909Yilan</strain>
    </source>
</reference>
<feature type="transmembrane region" description="Helical" evidence="2">
    <location>
        <begin position="90"/>
        <end position="108"/>
    </location>
</feature>
<keyword evidence="2" id="KW-1133">Transmembrane helix</keyword>
<evidence type="ECO:0000259" key="3">
    <source>
        <dbReference type="Pfam" id="PF20152"/>
    </source>
</evidence>
<evidence type="ECO:0000256" key="1">
    <source>
        <dbReference type="SAM" id="MobiDB-lite"/>
    </source>
</evidence>
<evidence type="ECO:0000256" key="2">
    <source>
        <dbReference type="SAM" id="Phobius"/>
    </source>
</evidence>
<dbReference type="AlphaFoldDB" id="A0A8H7D6D4"/>
<feature type="transmembrane region" description="Helical" evidence="2">
    <location>
        <begin position="170"/>
        <end position="191"/>
    </location>
</feature>
<dbReference type="Pfam" id="PF20152">
    <property type="entry name" value="DUF6534"/>
    <property type="match status" value="1"/>
</dbReference>
<feature type="transmembrane region" description="Helical" evidence="2">
    <location>
        <begin position="43"/>
        <end position="70"/>
    </location>
</feature>
<comment type="caution">
    <text evidence="4">The sequence shown here is derived from an EMBL/GenBank/DDBJ whole genome shotgun (WGS) entry which is preliminary data.</text>
</comment>
<organism evidence="4 5">
    <name type="scientific">Mycena sanguinolenta</name>
    <dbReference type="NCBI Taxonomy" id="230812"/>
    <lineage>
        <taxon>Eukaryota</taxon>
        <taxon>Fungi</taxon>
        <taxon>Dikarya</taxon>
        <taxon>Basidiomycota</taxon>
        <taxon>Agaricomycotina</taxon>
        <taxon>Agaricomycetes</taxon>
        <taxon>Agaricomycetidae</taxon>
        <taxon>Agaricales</taxon>
        <taxon>Marasmiineae</taxon>
        <taxon>Mycenaceae</taxon>
        <taxon>Mycena</taxon>
    </lineage>
</organism>
<name>A0A8H7D6D4_9AGAR</name>
<accession>A0A8H7D6D4</accession>
<keyword evidence="2" id="KW-0812">Transmembrane</keyword>
<keyword evidence="5" id="KW-1185">Reference proteome</keyword>
<feature type="domain" description="DUF6534" evidence="3">
    <location>
        <begin position="173"/>
        <end position="261"/>
    </location>
</feature>
<dbReference type="InterPro" id="IPR045339">
    <property type="entry name" value="DUF6534"/>
</dbReference>
<keyword evidence="2" id="KW-0472">Membrane</keyword>
<dbReference type="Proteomes" id="UP000623467">
    <property type="component" value="Unassembled WGS sequence"/>
</dbReference>
<feature type="compositionally biased region" description="Polar residues" evidence="1">
    <location>
        <begin position="307"/>
        <end position="316"/>
    </location>
</feature>
<sequence length="329" mass="36264">MSEPQTLLAGPLFVGAVLNWALFGALVIQLYDYHSYFRSRDRFLIKILVHWVSTVALVQTVFVTHTAWWLLVRNWGISDGVPWTGTYIPILNGLASGSVQGFYAWRIWHFEIRFLNMFGIKYIVKTSAVVIILTALTQFAAGIWVAIEFIRASRNIADIALIRAPAETWLIGSFVCDLLIAVVMVFLLITVRRGSNNKHTMMVINNLIVNTVETGAITAVLALTELILYVTSPNTYMHIAVEFVLGRLYCNVLLAALNGRARETGRVPDRKLRNVTSVNLQPGGTELSAGTINFNRPGGHSADESLSGPSNVATASDSDDGTTKKSHSL</sequence>
<feature type="compositionally biased region" description="Polar residues" evidence="1">
    <location>
        <begin position="278"/>
        <end position="294"/>
    </location>
</feature>
<proteinExistence type="predicted"/>
<gene>
    <name evidence="4" type="ORF">MSAN_01133600</name>
</gene>
<feature type="transmembrane region" description="Helical" evidence="2">
    <location>
        <begin position="128"/>
        <end position="150"/>
    </location>
</feature>
<evidence type="ECO:0000313" key="5">
    <source>
        <dbReference type="Proteomes" id="UP000623467"/>
    </source>
</evidence>
<protein>
    <recommendedName>
        <fullName evidence="3">DUF6534 domain-containing protein</fullName>
    </recommendedName>
</protein>
<feature type="transmembrane region" description="Helical" evidence="2">
    <location>
        <begin position="203"/>
        <end position="230"/>
    </location>
</feature>
<evidence type="ECO:0000313" key="4">
    <source>
        <dbReference type="EMBL" id="KAF7361032.1"/>
    </source>
</evidence>
<dbReference type="PANTHER" id="PTHR40465">
    <property type="entry name" value="CHROMOSOME 1, WHOLE GENOME SHOTGUN SEQUENCE"/>
    <property type="match status" value="1"/>
</dbReference>
<feature type="transmembrane region" description="Helical" evidence="2">
    <location>
        <begin position="236"/>
        <end position="257"/>
    </location>
</feature>